<evidence type="ECO:0000313" key="7">
    <source>
        <dbReference type="EMBL" id="SMG46160.1"/>
    </source>
</evidence>
<accession>A0A1X7KXJ4</accession>
<evidence type="ECO:0000256" key="1">
    <source>
        <dbReference type="ARBA" id="ARBA00001947"/>
    </source>
</evidence>
<evidence type="ECO:0000256" key="2">
    <source>
        <dbReference type="ARBA" id="ARBA00022723"/>
    </source>
</evidence>
<comment type="cofactor">
    <cofactor evidence="1">
        <name>Zn(2+)</name>
        <dbReference type="ChEBI" id="CHEBI:29105"/>
    </cofactor>
</comment>
<dbReference type="EMBL" id="FXAW01000007">
    <property type="protein sequence ID" value="SMG46160.1"/>
    <property type="molecule type" value="Genomic_DNA"/>
</dbReference>
<dbReference type="InterPro" id="IPR036264">
    <property type="entry name" value="Bact_exopeptidase_dim_dom"/>
</dbReference>
<dbReference type="PANTHER" id="PTHR43808">
    <property type="entry name" value="ACETYLORNITHINE DEACETYLASE"/>
    <property type="match status" value="1"/>
</dbReference>
<dbReference type="STRING" id="1028.SAMN05661096_03233"/>
<dbReference type="Pfam" id="PF01546">
    <property type="entry name" value="Peptidase_M20"/>
    <property type="match status" value="1"/>
</dbReference>
<dbReference type="Pfam" id="PF07687">
    <property type="entry name" value="M20_dimer"/>
    <property type="match status" value="1"/>
</dbReference>
<dbReference type="Gene3D" id="3.40.630.10">
    <property type="entry name" value="Zn peptidases"/>
    <property type="match status" value="1"/>
</dbReference>
<dbReference type="Gene3D" id="3.30.70.360">
    <property type="match status" value="1"/>
</dbReference>
<evidence type="ECO:0000256" key="3">
    <source>
        <dbReference type="ARBA" id="ARBA00022801"/>
    </source>
</evidence>
<keyword evidence="4" id="KW-0862">Zinc</keyword>
<evidence type="ECO:0000259" key="6">
    <source>
        <dbReference type="Pfam" id="PF07687"/>
    </source>
</evidence>
<dbReference type="InterPro" id="IPR011650">
    <property type="entry name" value="Peptidase_M20_dimer"/>
</dbReference>
<reference evidence="8" key="1">
    <citation type="submission" date="2017-04" db="EMBL/GenBank/DDBJ databases">
        <authorList>
            <person name="Varghese N."/>
            <person name="Submissions S."/>
        </authorList>
    </citation>
    <scope>NUCLEOTIDE SEQUENCE [LARGE SCALE GENOMIC DNA]</scope>
    <source>
        <strain evidence="8">DSM 4125</strain>
    </source>
</reference>
<keyword evidence="3" id="KW-0378">Hydrolase</keyword>
<dbReference type="GO" id="GO:0006526">
    <property type="term" value="P:L-arginine biosynthetic process"/>
    <property type="evidence" value="ECO:0007669"/>
    <property type="project" value="TreeGrafter"/>
</dbReference>
<keyword evidence="8" id="KW-1185">Reference proteome</keyword>
<organism evidence="7 8">
    <name type="scientific">Marivirga sericea</name>
    <dbReference type="NCBI Taxonomy" id="1028"/>
    <lineage>
        <taxon>Bacteria</taxon>
        <taxon>Pseudomonadati</taxon>
        <taxon>Bacteroidota</taxon>
        <taxon>Cytophagia</taxon>
        <taxon>Cytophagales</taxon>
        <taxon>Marivirgaceae</taxon>
        <taxon>Marivirga</taxon>
    </lineage>
</organism>
<dbReference type="PANTHER" id="PTHR43808:SF31">
    <property type="entry name" value="N-ACETYL-L-CITRULLINE DEACETYLASE"/>
    <property type="match status" value="1"/>
</dbReference>
<dbReference type="CDD" id="cd05651">
    <property type="entry name" value="M20_ArgE_DapE-like"/>
    <property type="match status" value="1"/>
</dbReference>
<gene>
    <name evidence="7" type="ORF">SAMN05661096_03233</name>
</gene>
<protein>
    <submittedName>
        <fullName evidence="7">Acetylornithine deacetylase</fullName>
    </submittedName>
</protein>
<evidence type="ECO:0000256" key="4">
    <source>
        <dbReference type="ARBA" id="ARBA00022833"/>
    </source>
</evidence>
<dbReference type="AlphaFoldDB" id="A0A1X7KXJ4"/>
<feature type="domain" description="Peptidase M20 dimerisation" evidence="6">
    <location>
        <begin position="170"/>
        <end position="273"/>
    </location>
</feature>
<evidence type="ECO:0000313" key="8">
    <source>
        <dbReference type="Proteomes" id="UP000193804"/>
    </source>
</evidence>
<dbReference type="SUPFAM" id="SSF55031">
    <property type="entry name" value="Bacterial exopeptidase dimerisation domain"/>
    <property type="match status" value="1"/>
</dbReference>
<dbReference type="SUPFAM" id="SSF53187">
    <property type="entry name" value="Zn-dependent exopeptidases"/>
    <property type="match status" value="1"/>
</dbReference>
<sequence>MENIQHIDLKTKAIQLLKELITIPSFSEEEDKTADAISNFLKNESVEFNRIGNNVIAPNLHFDKQKPSILLNSHHDTVKANAGYTKNPFEPVEEDGKLFGLGSNDAGASLVSLIATFLKFYSKDIPYNLILIASAEEEISGQNGISSVLEHIPKCELAIVGEPTEMKLAVGEKGLLVIDAVAKGKAGHAARDEGENAIYKAMEDILKIRDFKFKKSSQYLGQNKVSATMIKSGQQHNVVPDLCEFTLDVRVTDAYTLQEAFGELQSHLGTELKARSFRLQSSFIPETHKIIEVGKVLGLKKFGSPTLSDQALIPFHSVKIGPGKSERSHTADEFIEIQELEEGVEIYIQLLEQYMNHQNTVI</sequence>
<dbReference type="PROSITE" id="PS00758">
    <property type="entry name" value="ARGE_DAPE_CPG2_1"/>
    <property type="match status" value="1"/>
</dbReference>
<dbReference type="GO" id="GO:0008777">
    <property type="term" value="F:acetylornithine deacetylase activity"/>
    <property type="evidence" value="ECO:0007669"/>
    <property type="project" value="TreeGrafter"/>
</dbReference>
<evidence type="ECO:0000256" key="5">
    <source>
        <dbReference type="ARBA" id="ARBA00023285"/>
    </source>
</evidence>
<keyword evidence="2" id="KW-0479">Metal-binding</keyword>
<dbReference type="InterPro" id="IPR050072">
    <property type="entry name" value="Peptidase_M20A"/>
</dbReference>
<keyword evidence="5" id="KW-0170">Cobalt</keyword>
<dbReference type="GO" id="GO:0046872">
    <property type="term" value="F:metal ion binding"/>
    <property type="evidence" value="ECO:0007669"/>
    <property type="project" value="UniProtKB-KW"/>
</dbReference>
<proteinExistence type="predicted"/>
<name>A0A1X7KXJ4_9BACT</name>
<dbReference type="OrthoDB" id="9792335at2"/>
<dbReference type="RefSeq" id="WP_085518369.1">
    <property type="nucleotide sequence ID" value="NZ_FXAW01000007.1"/>
</dbReference>
<dbReference type="InterPro" id="IPR001261">
    <property type="entry name" value="ArgE/DapE_CS"/>
</dbReference>
<dbReference type="InterPro" id="IPR002933">
    <property type="entry name" value="Peptidase_M20"/>
</dbReference>
<dbReference type="Proteomes" id="UP000193804">
    <property type="component" value="Unassembled WGS sequence"/>
</dbReference>